<dbReference type="EMBL" id="AY808891">
    <property type="protein sequence ID" value="AAX24780.2"/>
    <property type="molecule type" value="mRNA"/>
</dbReference>
<evidence type="ECO:0000256" key="1">
    <source>
        <dbReference type="SAM" id="MobiDB-lite"/>
    </source>
</evidence>
<feature type="region of interest" description="Disordered" evidence="1">
    <location>
        <begin position="1"/>
        <end position="34"/>
    </location>
</feature>
<feature type="non-terminal residue" evidence="2">
    <location>
        <position position="1"/>
    </location>
</feature>
<reference evidence="2" key="1">
    <citation type="journal article" date="2006" name="PLoS Pathog.">
        <title>New perspectives on host-parasite interplay by comparative transcriptomic and proteomic analyses of Schistosoma japonicum.</title>
        <authorList>
            <person name="Liu F."/>
            <person name="Lu J."/>
            <person name="Hu W."/>
            <person name="Wang S.Y."/>
            <person name="Cui S.J."/>
            <person name="Chi M."/>
            <person name="Yan Q."/>
            <person name="Wang X.R."/>
            <person name="Song H.D."/>
            <person name="Xu X.N."/>
            <person name="Wang J.J."/>
            <person name="Zhang X.L."/>
            <person name="Zhang X."/>
            <person name="Wang Z.Q."/>
            <person name="Xue C.L."/>
            <person name="Brindley P.J."/>
            <person name="McManus D.P."/>
            <person name="Yang P.Y."/>
            <person name="Feng Z."/>
            <person name="Chen Z."/>
            <person name="Han Z.G."/>
        </authorList>
    </citation>
    <scope>NUCLEOTIDE SEQUENCE</scope>
</reference>
<protein>
    <submittedName>
        <fullName evidence="2">SJCHGC02309 protein</fullName>
    </submittedName>
</protein>
<evidence type="ECO:0000313" key="2">
    <source>
        <dbReference type="EMBL" id="AAX24780.2"/>
    </source>
</evidence>
<feature type="compositionally biased region" description="Low complexity" evidence="1">
    <location>
        <begin position="7"/>
        <end position="16"/>
    </location>
</feature>
<sequence>GIDILLNGNSNSNQNNAQTRNDEKSMIHEENESKPRKAVILTPEDKSNLNIILQIVQKAISELHELTSKNVTKETSKRELKNIHSSLTNAGNVLNGYKEIYDFWEPRDEKKRKVGKDLYIYEQTKKYNTSLFKETLLRVKDRIKNFDFVKQYLKMFISKKIKVITIMELLEKAEQHLKKVETNSGNLENVENHLNEFLIRASLICLCQIYNNNEYIHKLIR</sequence>
<dbReference type="AlphaFoldDB" id="Q5C6E4"/>
<name>Q5C6E4_SCHJA</name>
<proteinExistence type="evidence at transcript level"/>
<feature type="compositionally biased region" description="Basic and acidic residues" evidence="1">
    <location>
        <begin position="20"/>
        <end position="34"/>
    </location>
</feature>
<accession>Q5C6E4</accession>
<organism evidence="2">
    <name type="scientific">Schistosoma japonicum</name>
    <name type="common">Blood fluke</name>
    <dbReference type="NCBI Taxonomy" id="6182"/>
    <lineage>
        <taxon>Eukaryota</taxon>
        <taxon>Metazoa</taxon>
        <taxon>Spiralia</taxon>
        <taxon>Lophotrochozoa</taxon>
        <taxon>Platyhelminthes</taxon>
        <taxon>Trematoda</taxon>
        <taxon>Digenea</taxon>
        <taxon>Strigeidida</taxon>
        <taxon>Schistosomatoidea</taxon>
        <taxon>Schistosomatidae</taxon>
        <taxon>Schistosoma</taxon>
    </lineage>
</organism>